<dbReference type="GO" id="GO:0140359">
    <property type="term" value="F:ABC-type transporter activity"/>
    <property type="evidence" value="ECO:0007669"/>
    <property type="project" value="InterPro"/>
</dbReference>
<evidence type="ECO:0000313" key="2">
    <source>
        <dbReference type="EMBL" id="SFR56976.1"/>
    </source>
</evidence>
<keyword evidence="3" id="KW-1185">Reference proteome</keyword>
<feature type="transmembrane region" description="Helical" evidence="1">
    <location>
        <begin position="69"/>
        <end position="92"/>
    </location>
</feature>
<evidence type="ECO:0000256" key="1">
    <source>
        <dbReference type="SAM" id="Phobius"/>
    </source>
</evidence>
<evidence type="ECO:0000313" key="3">
    <source>
        <dbReference type="Proteomes" id="UP000199659"/>
    </source>
</evidence>
<dbReference type="EMBL" id="FOYZ01000001">
    <property type="protein sequence ID" value="SFR56976.1"/>
    <property type="molecule type" value="Genomic_DNA"/>
</dbReference>
<dbReference type="PANTHER" id="PTHR43471:SF12">
    <property type="entry name" value="HYPOTHETICAL MEMBRANE PROTEIN, CONSERVED"/>
    <property type="match status" value="1"/>
</dbReference>
<gene>
    <name evidence="2" type="ORF">SAMN05661086_00188</name>
</gene>
<evidence type="ECO:0008006" key="4">
    <source>
        <dbReference type="Google" id="ProtNLM"/>
    </source>
</evidence>
<accession>A0A1I6HR97</accession>
<feature type="transmembrane region" description="Helical" evidence="1">
    <location>
        <begin position="113"/>
        <end position="140"/>
    </location>
</feature>
<dbReference type="GO" id="GO:0005886">
    <property type="term" value="C:plasma membrane"/>
    <property type="evidence" value="ECO:0007669"/>
    <property type="project" value="UniProtKB-SubCell"/>
</dbReference>
<name>A0A1I6HR97_9FIRM</name>
<proteinExistence type="predicted"/>
<keyword evidence="1" id="KW-0472">Membrane</keyword>
<dbReference type="PANTHER" id="PTHR43471">
    <property type="entry name" value="ABC TRANSPORTER PERMEASE"/>
    <property type="match status" value="1"/>
</dbReference>
<dbReference type="RefSeq" id="WP_330393388.1">
    <property type="nucleotide sequence ID" value="NZ_FOYZ01000001.1"/>
</dbReference>
<sequence>MEGKDDLNINAIYQKEMLLNSRKMRNFLYISFFNLFLGAVSLIMFYSFFMKSNYSGMIQYENIFQVFNMIGVTELGMVCVMVPLLTAGSIAGEKERKTLDSLLASNLVSYEVIIGKIFSSIGIIMHLIVSSFPIVSIVFSIGGVKITDIVKLFALCLVAAIYIGSVGVFFSAWIKRTIAATVGTYIYVLSTVFGTVFLVRIFNIFWSSNNLAVKYGGSFEQEKFMYIGLLNPFFSLSEVTCVKNKVSSLYQISLIKDSSKSWFGLSITVQLILALIFILAASKKLIPSKRKCQKQK</sequence>
<dbReference type="Proteomes" id="UP000199659">
    <property type="component" value="Unassembled WGS sequence"/>
</dbReference>
<feature type="transmembrane region" description="Helical" evidence="1">
    <location>
        <begin position="262"/>
        <end position="281"/>
    </location>
</feature>
<dbReference type="STRING" id="37658.SAMN05661086_00188"/>
<dbReference type="AlphaFoldDB" id="A0A1I6HR97"/>
<keyword evidence="1" id="KW-1133">Transmembrane helix</keyword>
<organism evidence="2 3">
    <name type="scientific">Anaeromicropila populeti</name>
    <dbReference type="NCBI Taxonomy" id="37658"/>
    <lineage>
        <taxon>Bacteria</taxon>
        <taxon>Bacillati</taxon>
        <taxon>Bacillota</taxon>
        <taxon>Clostridia</taxon>
        <taxon>Lachnospirales</taxon>
        <taxon>Lachnospiraceae</taxon>
        <taxon>Anaeromicropila</taxon>
    </lineage>
</organism>
<feature type="transmembrane region" description="Helical" evidence="1">
    <location>
        <begin position="27"/>
        <end position="49"/>
    </location>
</feature>
<protein>
    <recommendedName>
        <fullName evidence="4">ABC-2 family transporter protein</fullName>
    </recommendedName>
</protein>
<dbReference type="Pfam" id="PF12679">
    <property type="entry name" value="ABC2_membrane_2"/>
    <property type="match status" value="1"/>
</dbReference>
<reference evidence="2 3" key="1">
    <citation type="submission" date="2016-10" db="EMBL/GenBank/DDBJ databases">
        <authorList>
            <person name="de Groot N.N."/>
        </authorList>
    </citation>
    <scope>NUCLEOTIDE SEQUENCE [LARGE SCALE GENOMIC DNA]</scope>
    <source>
        <strain evidence="2 3">743A</strain>
    </source>
</reference>
<keyword evidence="1" id="KW-0812">Transmembrane</keyword>
<feature type="transmembrane region" description="Helical" evidence="1">
    <location>
        <begin position="152"/>
        <end position="173"/>
    </location>
</feature>
<feature type="transmembrane region" description="Helical" evidence="1">
    <location>
        <begin position="185"/>
        <end position="206"/>
    </location>
</feature>